<dbReference type="AlphaFoldDB" id="A0A0G1EPW3"/>
<keyword evidence="1" id="KW-1133">Transmembrane helix</keyword>
<evidence type="ECO:0000256" key="1">
    <source>
        <dbReference type="SAM" id="Phobius"/>
    </source>
</evidence>
<proteinExistence type="predicted"/>
<feature type="transmembrane region" description="Helical" evidence="1">
    <location>
        <begin position="21"/>
        <end position="42"/>
    </location>
</feature>
<organism evidence="2 3">
    <name type="scientific">Candidatus Gottesmanbacteria bacterium GW2011_GWA1_43_11</name>
    <dbReference type="NCBI Taxonomy" id="1618436"/>
    <lineage>
        <taxon>Bacteria</taxon>
        <taxon>Candidatus Gottesmaniibacteriota</taxon>
    </lineage>
</organism>
<sequence>MAKAKKVHHKVRHHLPTLHQPVPHVVAYVLLAILFVIVVKLVSVTTGVGY</sequence>
<dbReference type="Proteomes" id="UP000034543">
    <property type="component" value="Unassembled WGS sequence"/>
</dbReference>
<gene>
    <name evidence="2" type="ORF">UV59_C0011G0032</name>
</gene>
<dbReference type="EMBL" id="LCFB01000011">
    <property type="protein sequence ID" value="KKS85076.1"/>
    <property type="molecule type" value="Genomic_DNA"/>
</dbReference>
<evidence type="ECO:0000313" key="3">
    <source>
        <dbReference type="Proteomes" id="UP000034543"/>
    </source>
</evidence>
<comment type="caution">
    <text evidence="2">The sequence shown here is derived from an EMBL/GenBank/DDBJ whole genome shotgun (WGS) entry which is preliminary data.</text>
</comment>
<name>A0A0G1EPW3_9BACT</name>
<keyword evidence="1" id="KW-0812">Transmembrane</keyword>
<keyword evidence="1" id="KW-0472">Membrane</keyword>
<reference evidence="2 3" key="1">
    <citation type="journal article" date="2015" name="Nature">
        <title>rRNA introns, odd ribosomes, and small enigmatic genomes across a large radiation of phyla.</title>
        <authorList>
            <person name="Brown C.T."/>
            <person name="Hug L.A."/>
            <person name="Thomas B.C."/>
            <person name="Sharon I."/>
            <person name="Castelle C.J."/>
            <person name="Singh A."/>
            <person name="Wilkins M.J."/>
            <person name="Williams K.H."/>
            <person name="Banfield J.F."/>
        </authorList>
    </citation>
    <scope>NUCLEOTIDE SEQUENCE [LARGE SCALE GENOMIC DNA]</scope>
</reference>
<protein>
    <submittedName>
        <fullName evidence="2">Uncharacterized protein</fullName>
    </submittedName>
</protein>
<accession>A0A0G1EPW3</accession>
<evidence type="ECO:0000313" key="2">
    <source>
        <dbReference type="EMBL" id="KKS85076.1"/>
    </source>
</evidence>